<dbReference type="Gene3D" id="3.40.50.2000">
    <property type="entry name" value="Glycogen Phosphorylase B"/>
    <property type="match status" value="2"/>
</dbReference>
<proteinExistence type="predicted"/>
<dbReference type="AlphaFoldDB" id="A0AAD9QT34"/>
<evidence type="ECO:0000313" key="2">
    <source>
        <dbReference type="EMBL" id="KAK2566880.1"/>
    </source>
</evidence>
<name>A0AAD9QT34_ACRCE</name>
<comment type="caution">
    <text evidence="2">The sequence shown here is derived from an EMBL/GenBank/DDBJ whole genome shotgun (WGS) entry which is preliminary data.</text>
</comment>
<dbReference type="EMBL" id="JARQWQ010000015">
    <property type="protein sequence ID" value="KAK2566880.1"/>
    <property type="molecule type" value="Genomic_DNA"/>
</dbReference>
<sequence>MDPLGSDALASKQVHVTVASEAINWKNVVNEQLLTGLAENPRLKLTGFVTGLTPEQKSYARSLGIELVDTDERDELYDFSNSELLSYPPESLKIDIFLIHSYESGLGKQAQLVRKHRRNCKWVQVVHTISEELLPFLESPEEYKDEHKRKIGLCKKADLVIAVGPKVYEAYKRALSASRNDEKLIPFVPGIIEELSNIYQVHENSNFENFVVLLSGSSIHFKVKGFDIAAKAFSLLEKSYHLMVVLRSTETPEKEEKIKQSLLELGIDCRQLKVRKPESHLDWQGLLREVDLLIKPSRTEGFGMSGLRAISARLPVLVRDQCGLGTILSRLPTGNNRLVTSDDPDVWADKIREMRGMDPRDRHSQAEKLQEEYANQFKLKEQCDELVNAFVGLVQRREGDTQHITQGAGSNESVENARKKVDTTVLSNKSKQSQTRYVAGCDVVDAGMKAPLEKVPVCRLNMKVTEIPLKVYAQVCVKLNLKRELRFDDFRMLAEKVGLTKEEIVIIGQYYSDPTDEILKTWSSKNEATVGNLIELLKEPNFDRQDVEQILQDWVNEV</sequence>
<evidence type="ECO:0000313" key="3">
    <source>
        <dbReference type="Proteomes" id="UP001249851"/>
    </source>
</evidence>
<dbReference type="PROSITE" id="PS50017">
    <property type="entry name" value="DEATH_DOMAIN"/>
    <property type="match status" value="1"/>
</dbReference>
<dbReference type="InterPro" id="IPR000488">
    <property type="entry name" value="Death_dom"/>
</dbReference>
<dbReference type="Gene3D" id="1.10.533.10">
    <property type="entry name" value="Death Domain, Fas"/>
    <property type="match status" value="1"/>
</dbReference>
<accession>A0AAD9QT34</accession>
<dbReference type="Pfam" id="PF20706">
    <property type="entry name" value="GT4-conflict"/>
    <property type="match status" value="1"/>
</dbReference>
<dbReference type="SUPFAM" id="SSF53756">
    <property type="entry name" value="UDP-Glycosyltransferase/glycogen phosphorylase"/>
    <property type="match status" value="1"/>
</dbReference>
<dbReference type="Pfam" id="PF00531">
    <property type="entry name" value="Death"/>
    <property type="match status" value="1"/>
</dbReference>
<keyword evidence="3" id="KW-1185">Reference proteome</keyword>
<dbReference type="PANTHER" id="PTHR12526">
    <property type="entry name" value="GLYCOSYLTRANSFERASE"/>
    <property type="match status" value="1"/>
</dbReference>
<dbReference type="SUPFAM" id="SSF47986">
    <property type="entry name" value="DEATH domain"/>
    <property type="match status" value="1"/>
</dbReference>
<protein>
    <submittedName>
        <fullName evidence="2">D-inositol 3-phosphate glycosyltransferase</fullName>
    </submittedName>
</protein>
<dbReference type="GO" id="GO:0007165">
    <property type="term" value="P:signal transduction"/>
    <property type="evidence" value="ECO:0007669"/>
    <property type="project" value="InterPro"/>
</dbReference>
<dbReference type="Proteomes" id="UP001249851">
    <property type="component" value="Unassembled WGS sequence"/>
</dbReference>
<evidence type="ECO:0000259" key="1">
    <source>
        <dbReference type="PROSITE" id="PS50017"/>
    </source>
</evidence>
<reference evidence="2" key="2">
    <citation type="journal article" date="2023" name="Science">
        <title>Genomic signatures of disease resistance in endangered staghorn corals.</title>
        <authorList>
            <person name="Vollmer S.V."/>
            <person name="Selwyn J.D."/>
            <person name="Despard B.A."/>
            <person name="Roesel C.L."/>
        </authorList>
    </citation>
    <scope>NUCLEOTIDE SEQUENCE</scope>
    <source>
        <strain evidence="2">K2</strain>
    </source>
</reference>
<reference evidence="2" key="1">
    <citation type="journal article" date="2023" name="G3 (Bethesda)">
        <title>Whole genome assembly and annotation of the endangered Caribbean coral Acropora cervicornis.</title>
        <authorList>
            <person name="Selwyn J.D."/>
            <person name="Vollmer S.V."/>
        </authorList>
    </citation>
    <scope>NUCLEOTIDE SEQUENCE</scope>
    <source>
        <strain evidence="2">K2</strain>
    </source>
</reference>
<gene>
    <name evidence="2" type="ORF">P5673_008635</name>
</gene>
<feature type="domain" description="Death" evidence="1">
    <location>
        <begin position="489"/>
        <end position="539"/>
    </location>
</feature>
<dbReference type="InterPro" id="IPR011029">
    <property type="entry name" value="DEATH-like_dom_sf"/>
</dbReference>
<organism evidence="2 3">
    <name type="scientific">Acropora cervicornis</name>
    <name type="common">Staghorn coral</name>
    <dbReference type="NCBI Taxonomy" id="6130"/>
    <lineage>
        <taxon>Eukaryota</taxon>
        <taxon>Metazoa</taxon>
        <taxon>Cnidaria</taxon>
        <taxon>Anthozoa</taxon>
        <taxon>Hexacorallia</taxon>
        <taxon>Scleractinia</taxon>
        <taxon>Astrocoeniina</taxon>
        <taxon>Acroporidae</taxon>
        <taxon>Acropora</taxon>
    </lineage>
</organism>
<dbReference type="CDD" id="cd03801">
    <property type="entry name" value="GT4_PimA-like"/>
    <property type="match status" value="1"/>
</dbReference>